<dbReference type="Gene3D" id="3.30.9.10">
    <property type="entry name" value="D-Amino Acid Oxidase, subunit A, domain 2"/>
    <property type="match status" value="1"/>
</dbReference>
<sequence length="408" mass="43207">MTNADSPAFESGQSPRLRAPRLPGSVPLLIVGGGIMGLWAAVKAERMGINALLLEAGRLGDGASGGLLGALMPHMPDRWSDKKQFQFDALVALEKQIAELEAETGLSAGYRRCGRIIPLPKPHLRSIAERHERDAGENWVSDGRRFHWHVGDSPSVAGWVDDAAGQAGFVLDTLAARVSPRAMIALLSAFLRNARHVRVAEQCRVVSLDPDKGRAVLSSGDEVAFDHVIVANGHGSFTLIRDAIGLEPGIVLGQAVKGQAALLDAAADPAMPVVFLNGLYIVPHEDGTVAIGSTSEDCFSDPFSTDEKLEKLLADACAVVPSLGRAPVLERWAGLRPKAVGRDPMVGALSEYPRLVALSGGFKVSFGLAHCLADAALQAVCGHTPDVPSGFRLQEHVSIAVRTLETSD</sequence>
<dbReference type="PANTHER" id="PTHR13847:SF289">
    <property type="entry name" value="GLYCINE OXIDASE"/>
    <property type="match status" value="1"/>
</dbReference>
<keyword evidence="2" id="KW-0472">Membrane</keyword>
<gene>
    <name evidence="4" type="ORF">G6M46_17585</name>
</gene>
<feature type="domain" description="FAD dependent oxidoreductase" evidence="3">
    <location>
        <begin position="29"/>
        <end position="374"/>
    </location>
</feature>
<evidence type="ECO:0000313" key="5">
    <source>
        <dbReference type="Proteomes" id="UP000702952"/>
    </source>
</evidence>
<name>A0AA44F7I1_AGRTU</name>
<keyword evidence="1" id="KW-0560">Oxidoreductase</keyword>
<dbReference type="AlphaFoldDB" id="A0AA44F7I1"/>
<accession>A0AA44F7I1</accession>
<dbReference type="SUPFAM" id="SSF51905">
    <property type="entry name" value="FAD/NAD(P)-binding domain"/>
    <property type="match status" value="1"/>
</dbReference>
<keyword evidence="2" id="KW-0812">Transmembrane</keyword>
<reference evidence="4" key="1">
    <citation type="journal article" date="2020" name="Science">
        <title>Unexpected conservation and global transmission of agrobacterial virulence plasmids.</title>
        <authorList>
            <person name="Weisberg A.J."/>
            <person name="Davis E.W. 2nd"/>
            <person name="Tabima J."/>
            <person name="Belcher M.S."/>
            <person name="Miller M."/>
            <person name="Kuo C.H."/>
            <person name="Loper J.E."/>
            <person name="Grunwald N.J."/>
            <person name="Putnam M.L."/>
            <person name="Chang J.H."/>
        </authorList>
    </citation>
    <scope>NUCLEOTIDE SEQUENCE</scope>
    <source>
        <strain evidence="4">17-1853-1a</strain>
    </source>
</reference>
<dbReference type="RefSeq" id="WP_141682287.1">
    <property type="nucleotide sequence ID" value="NZ_CP123838.1"/>
</dbReference>
<proteinExistence type="predicted"/>
<dbReference type="Pfam" id="PF01266">
    <property type="entry name" value="DAO"/>
    <property type="match status" value="1"/>
</dbReference>
<dbReference type="GO" id="GO:0005737">
    <property type="term" value="C:cytoplasm"/>
    <property type="evidence" value="ECO:0007669"/>
    <property type="project" value="TreeGrafter"/>
</dbReference>
<keyword evidence="2" id="KW-1133">Transmembrane helix</keyword>
<feature type="transmembrane region" description="Helical" evidence="2">
    <location>
        <begin position="24"/>
        <end position="42"/>
    </location>
</feature>
<dbReference type="Gene3D" id="3.50.50.60">
    <property type="entry name" value="FAD/NAD(P)-binding domain"/>
    <property type="match status" value="1"/>
</dbReference>
<evidence type="ECO:0000313" key="4">
    <source>
        <dbReference type="EMBL" id="NTC29946.1"/>
    </source>
</evidence>
<evidence type="ECO:0000256" key="2">
    <source>
        <dbReference type="SAM" id="Phobius"/>
    </source>
</evidence>
<evidence type="ECO:0000256" key="1">
    <source>
        <dbReference type="ARBA" id="ARBA00023002"/>
    </source>
</evidence>
<evidence type="ECO:0000259" key="3">
    <source>
        <dbReference type="Pfam" id="PF01266"/>
    </source>
</evidence>
<organism evidence="4 5">
    <name type="scientific">Agrobacterium tumefaciens</name>
    <dbReference type="NCBI Taxonomy" id="358"/>
    <lineage>
        <taxon>Bacteria</taxon>
        <taxon>Pseudomonadati</taxon>
        <taxon>Pseudomonadota</taxon>
        <taxon>Alphaproteobacteria</taxon>
        <taxon>Hyphomicrobiales</taxon>
        <taxon>Rhizobiaceae</taxon>
        <taxon>Rhizobium/Agrobacterium group</taxon>
        <taxon>Agrobacterium</taxon>
        <taxon>Agrobacterium tumefaciens complex</taxon>
    </lineage>
</organism>
<dbReference type="PANTHER" id="PTHR13847">
    <property type="entry name" value="SARCOSINE DEHYDROGENASE-RELATED"/>
    <property type="match status" value="1"/>
</dbReference>
<dbReference type="InterPro" id="IPR036188">
    <property type="entry name" value="FAD/NAD-bd_sf"/>
</dbReference>
<dbReference type="InterPro" id="IPR006076">
    <property type="entry name" value="FAD-dep_OxRdtase"/>
</dbReference>
<protein>
    <submittedName>
        <fullName evidence="4">FAD-binding oxidoreductase</fullName>
    </submittedName>
</protein>
<dbReference type="GO" id="GO:0016491">
    <property type="term" value="F:oxidoreductase activity"/>
    <property type="evidence" value="ECO:0007669"/>
    <property type="project" value="UniProtKB-KW"/>
</dbReference>
<dbReference type="EMBL" id="JAAMAY010000030">
    <property type="protein sequence ID" value="NTC29946.1"/>
    <property type="molecule type" value="Genomic_DNA"/>
</dbReference>
<comment type="caution">
    <text evidence="4">The sequence shown here is derived from an EMBL/GenBank/DDBJ whole genome shotgun (WGS) entry which is preliminary data.</text>
</comment>
<dbReference type="Proteomes" id="UP000702952">
    <property type="component" value="Unassembled WGS sequence"/>
</dbReference>